<dbReference type="InterPro" id="IPR028119">
    <property type="entry name" value="Snapin/Pallidin/Snn1"/>
</dbReference>
<gene>
    <name evidence="8" type="ORF">NAEGRDRAFT_69660</name>
</gene>
<evidence type="ECO:0000256" key="2">
    <source>
        <dbReference type="ARBA" id="ARBA00022692"/>
    </source>
</evidence>
<keyword evidence="2 6" id="KW-0812">Transmembrane</keyword>
<feature type="compositionally biased region" description="Basic and acidic residues" evidence="5">
    <location>
        <begin position="11"/>
        <end position="22"/>
    </location>
</feature>
<evidence type="ECO:0000256" key="4">
    <source>
        <dbReference type="ARBA" id="ARBA00023136"/>
    </source>
</evidence>
<dbReference type="GeneID" id="8851778"/>
<dbReference type="PANTHER" id="PTHR12911">
    <property type="entry name" value="SAD1/UNC-84-LIKE PROTEIN-RELATED"/>
    <property type="match status" value="1"/>
</dbReference>
<dbReference type="InterPro" id="IPR045119">
    <property type="entry name" value="SUN1-5"/>
</dbReference>
<dbReference type="eggNOG" id="KOG2687">
    <property type="taxonomic scope" value="Eukaryota"/>
</dbReference>
<keyword evidence="3 6" id="KW-1133">Transmembrane helix</keyword>
<evidence type="ECO:0000259" key="7">
    <source>
        <dbReference type="PROSITE" id="PS51469"/>
    </source>
</evidence>
<protein>
    <submittedName>
        <fullName evidence="8">Predicted protein</fullName>
    </submittedName>
</protein>
<feature type="compositionally biased region" description="Basic residues" evidence="5">
    <location>
        <begin position="29"/>
        <end position="39"/>
    </location>
</feature>
<feature type="transmembrane region" description="Helical" evidence="6">
    <location>
        <begin position="156"/>
        <end position="176"/>
    </location>
</feature>
<dbReference type="Pfam" id="PF14712">
    <property type="entry name" value="Snapin_Pallidin"/>
    <property type="match status" value="1"/>
</dbReference>
<dbReference type="RefSeq" id="XP_002675222.1">
    <property type="nucleotide sequence ID" value="XM_002675176.1"/>
</dbReference>
<dbReference type="EMBL" id="GG738879">
    <property type="protein sequence ID" value="EFC42478.1"/>
    <property type="molecule type" value="Genomic_DNA"/>
</dbReference>
<feature type="compositionally biased region" description="Low complexity" evidence="5">
    <location>
        <begin position="621"/>
        <end position="667"/>
    </location>
</feature>
<proteinExistence type="predicted"/>
<dbReference type="Proteomes" id="UP000006671">
    <property type="component" value="Unassembled WGS sequence"/>
</dbReference>
<feature type="compositionally biased region" description="Low complexity" evidence="5">
    <location>
        <begin position="676"/>
        <end position="699"/>
    </location>
</feature>
<dbReference type="Pfam" id="PF07738">
    <property type="entry name" value="Sad1_UNC"/>
    <property type="match status" value="1"/>
</dbReference>
<dbReference type="KEGG" id="ngr:NAEGRDRAFT_69660"/>
<evidence type="ECO:0000256" key="5">
    <source>
        <dbReference type="SAM" id="MobiDB-lite"/>
    </source>
</evidence>
<dbReference type="PANTHER" id="PTHR12911:SF8">
    <property type="entry name" value="KLAROID PROTEIN-RELATED"/>
    <property type="match status" value="1"/>
</dbReference>
<feature type="region of interest" description="Disordered" evidence="5">
    <location>
        <begin position="1"/>
        <end position="90"/>
    </location>
</feature>
<evidence type="ECO:0000256" key="1">
    <source>
        <dbReference type="ARBA" id="ARBA00004370"/>
    </source>
</evidence>
<keyword evidence="4 6" id="KW-0472">Membrane</keyword>
<dbReference type="Gene3D" id="2.60.120.260">
    <property type="entry name" value="Galactose-binding domain-like"/>
    <property type="match status" value="1"/>
</dbReference>
<feature type="compositionally biased region" description="Acidic residues" evidence="5">
    <location>
        <begin position="57"/>
        <end position="66"/>
    </location>
</feature>
<dbReference type="AlphaFoldDB" id="D2VL48"/>
<dbReference type="InterPro" id="IPR012919">
    <property type="entry name" value="SUN_dom"/>
</dbReference>
<name>D2VL48_NAEGR</name>
<sequence>MAPIPELEDDGSLHDSERDVSMKETPAPTRKKNQSHKRKSTDDEAVEDAKKRKSNPTEEEQTILEEETFRTDTPFQSPDVRRKSTGLRTKPQQLNQQVFVNRKHKSVPSNVLDANTSYQTPKKTNIEAEVPPSISTFIPEKQFAISRNKASKTGTYTILASLVAIISIVYLIYVQYVTLDIPKTNVTEESNLSNNTQNSAPIIKYFYVTNNVTSNVNHSEIFEKLIEKHSKQFKNNMLDLIDTRLYELERKLNNNIRSSISSSSVSVKKEQQKELEKLKESLLSKISTEVDIILSQKLKSINDINEQSISEIKGRLDTIIPGVKNLIDESLDKYDADKIGLTDYALSSLGSKIVEHSPTYSPSKFWPQLFVPVKTPDMIIKPDTTIGNCWPMKGSSGFVVIEIAHSIIPTSFSIDHVPKALSPNISSAPKQISVFGYENETTLTKLSAFEYDVHGSPTQTFPVNESTNKKYNKFRFQISGNYGNSFYTCIYRFRIHGDSQAMIDKTFADGLIRVLEPLTTEYDSKVKDIQISQTKLAEEIDRLAKKLDSCKEEAQFVNVAPYLQKLANSRKRVINISTTLGHISDRLSRLNKLAKQKYPELEQLRQQRERLKQQGSSGKLVVQQQSSSSSEVVPATSTTTPSSTTEQQSSSTTTPTEQTPPEQSSTTLSNEDETTKSTPSTSEEAQDTNTNITTSSATTENPVEAVDQQ</sequence>
<evidence type="ECO:0000313" key="8">
    <source>
        <dbReference type="EMBL" id="EFC42478.1"/>
    </source>
</evidence>
<feature type="compositionally biased region" description="Acidic residues" evidence="5">
    <location>
        <begin position="1"/>
        <end position="10"/>
    </location>
</feature>
<evidence type="ECO:0000313" key="9">
    <source>
        <dbReference type="Proteomes" id="UP000006671"/>
    </source>
</evidence>
<dbReference type="GO" id="GO:0043495">
    <property type="term" value="F:protein-membrane adaptor activity"/>
    <property type="evidence" value="ECO:0007669"/>
    <property type="project" value="TreeGrafter"/>
</dbReference>
<evidence type="ECO:0000256" key="3">
    <source>
        <dbReference type="ARBA" id="ARBA00022989"/>
    </source>
</evidence>
<dbReference type="STRING" id="5762.D2VL48"/>
<dbReference type="PROSITE" id="PS51469">
    <property type="entry name" value="SUN"/>
    <property type="match status" value="1"/>
</dbReference>
<accession>D2VL48</accession>
<organism evidence="9">
    <name type="scientific">Naegleria gruberi</name>
    <name type="common">Amoeba</name>
    <dbReference type="NCBI Taxonomy" id="5762"/>
    <lineage>
        <taxon>Eukaryota</taxon>
        <taxon>Discoba</taxon>
        <taxon>Heterolobosea</taxon>
        <taxon>Tetramitia</taxon>
        <taxon>Eutetramitia</taxon>
        <taxon>Vahlkampfiidae</taxon>
        <taxon>Naegleria</taxon>
    </lineage>
</organism>
<dbReference type="InParanoid" id="D2VL48"/>
<feature type="domain" description="SUN" evidence="7">
    <location>
        <begin position="342"/>
        <end position="500"/>
    </location>
</feature>
<dbReference type="OrthoDB" id="342281at2759"/>
<evidence type="ECO:0000256" key="6">
    <source>
        <dbReference type="SAM" id="Phobius"/>
    </source>
</evidence>
<comment type="subcellular location">
    <subcellularLocation>
        <location evidence="1">Membrane</location>
    </subcellularLocation>
</comment>
<dbReference type="GO" id="GO:0034993">
    <property type="term" value="C:meiotic nuclear membrane microtubule tethering complex"/>
    <property type="evidence" value="ECO:0007669"/>
    <property type="project" value="TreeGrafter"/>
</dbReference>
<feature type="region of interest" description="Disordered" evidence="5">
    <location>
        <begin position="608"/>
        <end position="709"/>
    </location>
</feature>
<dbReference type="VEuPathDB" id="AmoebaDB:NAEGRDRAFT_69660"/>
<reference evidence="8 9" key="1">
    <citation type="journal article" date="2010" name="Cell">
        <title>The genome of Naegleria gruberi illuminates early eukaryotic versatility.</title>
        <authorList>
            <person name="Fritz-Laylin L.K."/>
            <person name="Prochnik S.E."/>
            <person name="Ginger M.L."/>
            <person name="Dacks J.B."/>
            <person name="Carpenter M.L."/>
            <person name="Field M.C."/>
            <person name="Kuo A."/>
            <person name="Paredez A."/>
            <person name="Chapman J."/>
            <person name="Pham J."/>
            <person name="Shu S."/>
            <person name="Neupane R."/>
            <person name="Cipriano M."/>
            <person name="Mancuso J."/>
            <person name="Tu H."/>
            <person name="Salamov A."/>
            <person name="Lindquist E."/>
            <person name="Shapiro H."/>
            <person name="Lucas S."/>
            <person name="Grigoriev I.V."/>
            <person name="Cande W.Z."/>
            <person name="Fulton C."/>
            <person name="Rokhsar D.S."/>
            <person name="Dawson S.C."/>
        </authorList>
    </citation>
    <scope>NUCLEOTIDE SEQUENCE [LARGE SCALE GENOMIC DNA]</scope>
    <source>
        <strain evidence="8 9">NEG-M</strain>
    </source>
</reference>
<keyword evidence="9" id="KW-1185">Reference proteome</keyword>